<organism evidence="2 3">
    <name type="scientific">Portunus trituberculatus</name>
    <name type="common">Swimming crab</name>
    <name type="synonym">Neptunus trituberculatus</name>
    <dbReference type="NCBI Taxonomy" id="210409"/>
    <lineage>
        <taxon>Eukaryota</taxon>
        <taxon>Metazoa</taxon>
        <taxon>Ecdysozoa</taxon>
        <taxon>Arthropoda</taxon>
        <taxon>Crustacea</taxon>
        <taxon>Multicrustacea</taxon>
        <taxon>Malacostraca</taxon>
        <taxon>Eumalacostraca</taxon>
        <taxon>Eucarida</taxon>
        <taxon>Decapoda</taxon>
        <taxon>Pleocyemata</taxon>
        <taxon>Brachyura</taxon>
        <taxon>Eubrachyura</taxon>
        <taxon>Portunoidea</taxon>
        <taxon>Portunidae</taxon>
        <taxon>Portuninae</taxon>
        <taxon>Portunus</taxon>
    </lineage>
</organism>
<feature type="region of interest" description="Disordered" evidence="1">
    <location>
        <begin position="101"/>
        <end position="120"/>
    </location>
</feature>
<dbReference type="EMBL" id="VSRR010006350">
    <property type="protein sequence ID" value="MPC44580.1"/>
    <property type="molecule type" value="Genomic_DNA"/>
</dbReference>
<feature type="compositionally biased region" description="Polar residues" evidence="1">
    <location>
        <begin position="54"/>
        <end position="71"/>
    </location>
</feature>
<keyword evidence="3" id="KW-1185">Reference proteome</keyword>
<name>A0A5B7FAD5_PORTR</name>
<gene>
    <name evidence="2" type="ORF">E2C01_038258</name>
</gene>
<feature type="region of interest" description="Disordered" evidence="1">
    <location>
        <begin position="52"/>
        <end position="74"/>
    </location>
</feature>
<dbReference type="AlphaFoldDB" id="A0A5B7FAD5"/>
<evidence type="ECO:0000313" key="3">
    <source>
        <dbReference type="Proteomes" id="UP000324222"/>
    </source>
</evidence>
<accession>A0A5B7FAD5</accession>
<dbReference type="Proteomes" id="UP000324222">
    <property type="component" value="Unassembled WGS sequence"/>
</dbReference>
<evidence type="ECO:0000256" key="1">
    <source>
        <dbReference type="SAM" id="MobiDB-lite"/>
    </source>
</evidence>
<sequence>MPVRGSHGGTSSRCTRLSESKRSCLSWDVICSRGGVWRKYRRSFVTYPRCRRSVPTSPQGRRTPAVNSSSRVRYGTDDNDGLHRLFYPFTEQFMKLPVTGLAPDSRHTPPGTPTQVVDTKTGGCYTNDGVQLINTEATVRDAASPIQLHHTTQYSRLHYVSGRENKVSTCLLE</sequence>
<evidence type="ECO:0000313" key="2">
    <source>
        <dbReference type="EMBL" id="MPC44580.1"/>
    </source>
</evidence>
<protein>
    <submittedName>
        <fullName evidence="2">Uncharacterized protein</fullName>
    </submittedName>
</protein>
<comment type="caution">
    <text evidence="2">The sequence shown here is derived from an EMBL/GenBank/DDBJ whole genome shotgun (WGS) entry which is preliminary data.</text>
</comment>
<reference evidence="2 3" key="1">
    <citation type="submission" date="2019-05" db="EMBL/GenBank/DDBJ databases">
        <title>Another draft genome of Portunus trituberculatus and its Hox gene families provides insights of decapod evolution.</title>
        <authorList>
            <person name="Jeong J.-H."/>
            <person name="Song I."/>
            <person name="Kim S."/>
            <person name="Choi T."/>
            <person name="Kim D."/>
            <person name="Ryu S."/>
            <person name="Kim W."/>
        </authorList>
    </citation>
    <scope>NUCLEOTIDE SEQUENCE [LARGE SCALE GENOMIC DNA]</scope>
    <source>
        <tissue evidence="2">Muscle</tissue>
    </source>
</reference>
<proteinExistence type="predicted"/>